<dbReference type="KEGG" id="nsg:H3L94_00515"/>
<dbReference type="AlphaFoldDB" id="A0A7D7S7W9"/>
<evidence type="ECO:0000256" key="4">
    <source>
        <dbReference type="ARBA" id="ARBA00023002"/>
    </source>
</evidence>
<dbReference type="InterPro" id="IPR029045">
    <property type="entry name" value="ClpP/crotonase-like_dom_sf"/>
</dbReference>
<protein>
    <submittedName>
        <fullName evidence="11">3-hydroxyacyl-CoA dehydrogenase/enoyl-CoA hydratase family protein</fullName>
    </submittedName>
</protein>
<dbReference type="InterPro" id="IPR006108">
    <property type="entry name" value="3HC_DH_C"/>
</dbReference>
<dbReference type="CDD" id="cd06558">
    <property type="entry name" value="crotonase-like"/>
    <property type="match status" value="1"/>
</dbReference>
<feature type="domain" description="3-hydroxyacyl-CoA dehydrogenase C-terminal" evidence="9">
    <location>
        <begin position="196"/>
        <end position="295"/>
    </location>
</feature>
<dbReference type="Pfam" id="PF00378">
    <property type="entry name" value="ECH_1"/>
    <property type="match status" value="1"/>
</dbReference>
<sequence length="788" mass="86354">MSQTKFRIRKVAVLGAGVMGAQIAAHLANAKVPTVLFDLPAKEGPKNGIVQKALDALKKQKPAPLAHKATLGYITAANYDDDLAQLADCDLVIEAVAERLDIKESLYGKVAPHLGQDTIFATNTSGLSIETLAAKFPAELKHRFCGVHFFNPPRYMHLVELIPTADTEPRYLDNLERFLVSTLGKGVVRAKDTPNFVGNRIGVFSMLATIYNAEKFGLRFDVVDDLTGKRLGRPGSATFRTADVVGLDTFAHVAKTMETQLPDDAWHAHFSLPQWLHTLIENGALGAKTKAGIFKKEGKRIMMFDPAAGDYVPSNQKADPAVTEILKEADWGKKLAALRASEHPQAQFLWAIFRDCFHYIAVQADSIANTARDIDFAIRWGFGWDLGPLETWQAAGVQQVAAWIEEDIAEGKTMSKAPLPAWLKGVDAFHNDEGSLHFASGRYEPRSALDVYQRQYVPAKLLGESDKVLGETVFETDVIRAFTLDNRVLVVENRNKMRAISKDVLDGLNRALDIAEERFDALVLWAPDAPFSVGADLKSMMPEFATGNFAAIEKIVKLFQDTAMRLRYSQIPTVAAVQGFAFGGGCEFVMHSNKVVAALESYIGLVEVGVGLIPAGGGTKDFALRAARASQGDLLAALKDRYMNLAMAKVATSALEAKETGHLSEDAVVVFNAYELLYVALNEARAMADAGFRPEVPQTFKVAGRPGAASIKGQLINMKEGGFISEYDFFLGSQIAWVMTGGDVDEGTLVDEQWILDLERKVFVELLQQEKTLERIENMLSTGKPLRN</sequence>
<comment type="pathway">
    <text evidence="1">Lipid metabolism; fatty acid beta-oxidation.</text>
</comment>
<dbReference type="GO" id="GO:0070403">
    <property type="term" value="F:NAD+ binding"/>
    <property type="evidence" value="ECO:0007669"/>
    <property type="project" value="InterPro"/>
</dbReference>
<dbReference type="SUPFAM" id="SSF51735">
    <property type="entry name" value="NAD(P)-binding Rossmann-fold domains"/>
    <property type="match status" value="1"/>
</dbReference>
<evidence type="ECO:0000256" key="8">
    <source>
        <dbReference type="SAM" id="SignalP"/>
    </source>
</evidence>
<comment type="catalytic activity">
    <reaction evidence="7">
        <text>a (3S)-3-hydroxyacyl-CoA + NAD(+) = a 3-oxoacyl-CoA + NADH + H(+)</text>
        <dbReference type="Rhea" id="RHEA:22432"/>
        <dbReference type="ChEBI" id="CHEBI:15378"/>
        <dbReference type="ChEBI" id="CHEBI:57318"/>
        <dbReference type="ChEBI" id="CHEBI:57540"/>
        <dbReference type="ChEBI" id="CHEBI:57945"/>
        <dbReference type="ChEBI" id="CHEBI:90726"/>
        <dbReference type="EC" id="1.1.1.35"/>
    </reaction>
</comment>
<evidence type="ECO:0000256" key="6">
    <source>
        <dbReference type="ARBA" id="ARBA00023098"/>
    </source>
</evidence>
<dbReference type="Proteomes" id="UP000514752">
    <property type="component" value="Chromosome"/>
</dbReference>
<organism evidence="11 12">
    <name type="scientific">Neisseria shayeganii</name>
    <dbReference type="NCBI Taxonomy" id="607712"/>
    <lineage>
        <taxon>Bacteria</taxon>
        <taxon>Pseudomonadati</taxon>
        <taxon>Pseudomonadota</taxon>
        <taxon>Betaproteobacteria</taxon>
        <taxon>Neisseriales</taxon>
        <taxon>Neisseriaceae</taxon>
        <taxon>Neisseria</taxon>
    </lineage>
</organism>
<keyword evidence="8" id="KW-0732">Signal</keyword>
<evidence type="ECO:0000256" key="1">
    <source>
        <dbReference type="ARBA" id="ARBA00005005"/>
    </source>
</evidence>
<feature type="domain" description="3-hydroxyacyl-CoA dehydrogenase NAD binding" evidence="10">
    <location>
        <begin position="10"/>
        <end position="193"/>
    </location>
</feature>
<dbReference type="SUPFAM" id="SSF48179">
    <property type="entry name" value="6-phosphogluconate dehydrogenase C-terminal domain-like"/>
    <property type="match status" value="2"/>
</dbReference>
<dbReference type="Gene3D" id="3.90.226.10">
    <property type="entry name" value="2-enoyl-CoA Hydratase, Chain A, domain 1"/>
    <property type="match status" value="1"/>
</dbReference>
<dbReference type="RefSeq" id="WP_182122230.1">
    <property type="nucleotide sequence ID" value="NZ_CP059567.1"/>
</dbReference>
<accession>A0A7D7S7W9</accession>
<dbReference type="SUPFAM" id="SSF52096">
    <property type="entry name" value="ClpP/crotonase"/>
    <property type="match status" value="1"/>
</dbReference>
<feature type="signal peptide" evidence="8">
    <location>
        <begin position="1"/>
        <end position="30"/>
    </location>
</feature>
<evidence type="ECO:0000256" key="5">
    <source>
        <dbReference type="ARBA" id="ARBA00023027"/>
    </source>
</evidence>
<dbReference type="EMBL" id="CP059567">
    <property type="protein sequence ID" value="QMT40588.1"/>
    <property type="molecule type" value="Genomic_DNA"/>
</dbReference>
<evidence type="ECO:0000313" key="11">
    <source>
        <dbReference type="EMBL" id="QMT40588.1"/>
    </source>
</evidence>
<dbReference type="Pfam" id="PF00725">
    <property type="entry name" value="3HCDH"/>
    <property type="match status" value="1"/>
</dbReference>
<dbReference type="InterPro" id="IPR001753">
    <property type="entry name" value="Enoyl-CoA_hydra/iso"/>
</dbReference>
<dbReference type="Gene3D" id="3.40.50.720">
    <property type="entry name" value="NAD(P)-binding Rossmann-like Domain"/>
    <property type="match status" value="1"/>
</dbReference>
<keyword evidence="6" id="KW-0443">Lipid metabolism</keyword>
<keyword evidence="3" id="KW-0442">Lipid degradation</keyword>
<dbReference type="GO" id="GO:0006635">
    <property type="term" value="P:fatty acid beta-oxidation"/>
    <property type="evidence" value="ECO:0007669"/>
    <property type="project" value="UniProtKB-UniPathway"/>
</dbReference>
<dbReference type="Gene3D" id="1.10.1040.50">
    <property type="match status" value="1"/>
</dbReference>
<gene>
    <name evidence="11" type="ORF">H3L94_00515</name>
</gene>
<keyword evidence="2" id="KW-0276">Fatty acid metabolism</keyword>
<dbReference type="UniPathway" id="UPA00659"/>
<proteinExistence type="predicted"/>
<evidence type="ECO:0000259" key="10">
    <source>
        <dbReference type="Pfam" id="PF02737"/>
    </source>
</evidence>
<dbReference type="Pfam" id="PF02737">
    <property type="entry name" value="3HCDH_N"/>
    <property type="match status" value="1"/>
</dbReference>
<dbReference type="InterPro" id="IPR008927">
    <property type="entry name" value="6-PGluconate_DH-like_C_sf"/>
</dbReference>
<evidence type="ECO:0000256" key="7">
    <source>
        <dbReference type="ARBA" id="ARBA00049556"/>
    </source>
</evidence>
<name>A0A7D7S7W9_9NEIS</name>
<dbReference type="InterPro" id="IPR036291">
    <property type="entry name" value="NAD(P)-bd_dom_sf"/>
</dbReference>
<dbReference type="PANTHER" id="PTHR48075:SF7">
    <property type="entry name" value="3-HYDROXYACYL-COA DEHYDROGENASE-RELATED"/>
    <property type="match status" value="1"/>
</dbReference>
<reference evidence="11 12" key="1">
    <citation type="submission" date="2020-07" db="EMBL/GenBank/DDBJ databases">
        <title>Genomic diversity of species in the Neisseriaceae family.</title>
        <authorList>
            <person name="Vincent A.T."/>
            <person name="Bernet E."/>
            <person name="Veyrier F.J."/>
        </authorList>
    </citation>
    <scope>NUCLEOTIDE SEQUENCE [LARGE SCALE GENOMIC DNA]</scope>
    <source>
        <strain evidence="11 12">DSM 22244</strain>
    </source>
</reference>
<evidence type="ECO:0000259" key="9">
    <source>
        <dbReference type="Pfam" id="PF00725"/>
    </source>
</evidence>
<evidence type="ECO:0000313" key="12">
    <source>
        <dbReference type="Proteomes" id="UP000514752"/>
    </source>
</evidence>
<dbReference type="PANTHER" id="PTHR48075">
    <property type="entry name" value="3-HYDROXYACYL-COA DEHYDROGENASE FAMILY PROTEIN"/>
    <property type="match status" value="1"/>
</dbReference>
<keyword evidence="5" id="KW-0520">NAD</keyword>
<evidence type="ECO:0000256" key="2">
    <source>
        <dbReference type="ARBA" id="ARBA00022832"/>
    </source>
</evidence>
<evidence type="ECO:0000256" key="3">
    <source>
        <dbReference type="ARBA" id="ARBA00022963"/>
    </source>
</evidence>
<feature type="chain" id="PRO_5027856022" evidence="8">
    <location>
        <begin position="31"/>
        <end position="788"/>
    </location>
</feature>
<dbReference type="InterPro" id="IPR006176">
    <property type="entry name" value="3-OHacyl-CoA_DH_NAD-bd"/>
</dbReference>
<keyword evidence="4" id="KW-0560">Oxidoreductase</keyword>
<dbReference type="GO" id="GO:0003857">
    <property type="term" value="F:(3S)-3-hydroxyacyl-CoA dehydrogenase (NAD+) activity"/>
    <property type="evidence" value="ECO:0007669"/>
    <property type="project" value="UniProtKB-EC"/>
</dbReference>